<proteinExistence type="predicted"/>
<dbReference type="KEGG" id="gtt:GUITHDRAFT_141669"/>
<dbReference type="InterPro" id="IPR011009">
    <property type="entry name" value="Kinase-like_dom_sf"/>
</dbReference>
<sequence length="888" mass="101970">MHALELAHQCCVSDFFILCLSADLTLLVFGHAVAHLVELCPCSRMVEIRQEKREEEQRKLKEQEEQRKLKEQEEQRKLKEQEEQRKLKEQEEQRKLKEQEEQRKLKEQEEQRKLKEQEEQRKLKEQEEQRKLKEQEEQRKLKEQEEQRKLKEQEEQRKLKEQEEQRKLKDLLAMEYPKLEHVELNLAVDRAIRIQESTDRSKSGLYFIFKCMVKVDNVQRKGILKAAKDKTSEAKLRRELLFYTKIHRDSNAQNYIVKDIYMEEKWSVDGCCGFLAIVTERAKQSLADWIAETDFETRQDHKLGICRQLGRVVSYLHKQNLVWLAVKPTNFLMFKNHKIKAVDFDSADMVGANVTRRSFAYSAPELMLRDSVAASFLMDAWSLGMTIFEVFTARSLCALLGLSNEDDVVRFWNNDGSERLLQEKAGEVLSSSSTDTSLNHLLFGRDGVGGLLRVQTCRRSSVLQSMQDRSLFTDQETVVGIHAQLKNIQQTLEQIKGQVSLLHPLICEGLDGIIAQAATNDRVQEQLKRLSISLQQIPDVTNDRIDSDDIRSYLKEIYKAVKACSTTSSGNSSFCLEDVSRTLKEALAHCQNARSREEKEMLSKVLEQTAAMKSQLDRVENHMTDIRSNLKRAVATSRSAVASLNELCLAESRDRLAPYFVWIYPAERKKSLLSRLNPENWVYQRVHIRFICPVSLRICEQGFQTVEMKSWFKRALPYLKAALLVLEIALNGAAGSIGLPCPALGGQIPRETRELEAVKALSAFVTEVAVKEQVDLEPIESYLRGRGGGQGLLEASRRSLRSSNRVVAELMETIDRGWVDKTGLKFVTAEDGSVEWVHPSLLAINAAFAFLLLLFSSFIPLRQPDLPYHGPLQNSMITRFHTAARVKA</sequence>
<feature type="chain" id="PRO_5008770767" description="Protein kinase domain-containing protein" evidence="2">
    <location>
        <begin position="35"/>
        <end position="888"/>
    </location>
</feature>
<accession>L1J0V1</accession>
<keyword evidence="2" id="KW-0732">Signal</keyword>
<evidence type="ECO:0000256" key="2">
    <source>
        <dbReference type="SAM" id="SignalP"/>
    </source>
</evidence>
<evidence type="ECO:0000256" key="1">
    <source>
        <dbReference type="SAM" id="MobiDB-lite"/>
    </source>
</evidence>
<dbReference type="PaxDb" id="55529-EKX41932"/>
<name>L1J0V1_GUITC</name>
<organism evidence="4">
    <name type="scientific">Guillardia theta (strain CCMP2712)</name>
    <name type="common">Cryptophyte</name>
    <dbReference type="NCBI Taxonomy" id="905079"/>
    <lineage>
        <taxon>Eukaryota</taxon>
        <taxon>Cryptophyceae</taxon>
        <taxon>Pyrenomonadales</taxon>
        <taxon>Geminigeraceae</taxon>
        <taxon>Guillardia</taxon>
    </lineage>
</organism>
<dbReference type="AlphaFoldDB" id="L1J0V1"/>
<dbReference type="EnsemblProtists" id="EKX41932">
    <property type="protein sequence ID" value="EKX41932"/>
    <property type="gene ID" value="GUITHDRAFT_141669"/>
</dbReference>
<dbReference type="GO" id="GO:0005524">
    <property type="term" value="F:ATP binding"/>
    <property type="evidence" value="ECO:0007669"/>
    <property type="project" value="InterPro"/>
</dbReference>
<dbReference type="Pfam" id="PF00069">
    <property type="entry name" value="Pkinase"/>
    <property type="match status" value="1"/>
</dbReference>
<dbReference type="RefSeq" id="XP_005828912.1">
    <property type="nucleotide sequence ID" value="XM_005828855.1"/>
</dbReference>
<dbReference type="Gene3D" id="1.10.510.10">
    <property type="entry name" value="Transferase(Phosphotransferase) domain 1"/>
    <property type="match status" value="1"/>
</dbReference>
<dbReference type="SMART" id="SM00220">
    <property type="entry name" value="S_TKc"/>
    <property type="match status" value="1"/>
</dbReference>
<feature type="signal peptide" evidence="2">
    <location>
        <begin position="1"/>
        <end position="34"/>
    </location>
</feature>
<evidence type="ECO:0000259" key="3">
    <source>
        <dbReference type="PROSITE" id="PS50011"/>
    </source>
</evidence>
<reference evidence="6" key="2">
    <citation type="submission" date="2012-11" db="EMBL/GenBank/DDBJ databases">
        <authorList>
            <person name="Kuo A."/>
            <person name="Curtis B.A."/>
            <person name="Tanifuji G."/>
            <person name="Burki F."/>
            <person name="Gruber A."/>
            <person name="Irimia M."/>
            <person name="Maruyama S."/>
            <person name="Arias M.C."/>
            <person name="Ball S.G."/>
            <person name="Gile G.H."/>
            <person name="Hirakawa Y."/>
            <person name="Hopkins J.F."/>
            <person name="Rensing S.A."/>
            <person name="Schmutz J."/>
            <person name="Symeonidi A."/>
            <person name="Elias M."/>
            <person name="Eveleigh R.J."/>
            <person name="Herman E.K."/>
            <person name="Klute M.J."/>
            <person name="Nakayama T."/>
            <person name="Obornik M."/>
            <person name="Reyes-Prieto A."/>
            <person name="Armbrust E.V."/>
            <person name="Aves S.J."/>
            <person name="Beiko R.G."/>
            <person name="Coutinho P."/>
            <person name="Dacks J.B."/>
            <person name="Durnford D.G."/>
            <person name="Fast N.M."/>
            <person name="Green B.R."/>
            <person name="Grisdale C."/>
            <person name="Hempe F."/>
            <person name="Henrissat B."/>
            <person name="Hoppner M.P."/>
            <person name="Ishida K.-I."/>
            <person name="Kim E."/>
            <person name="Koreny L."/>
            <person name="Kroth P.G."/>
            <person name="Liu Y."/>
            <person name="Malik S.-B."/>
            <person name="Maier U.G."/>
            <person name="McRose D."/>
            <person name="Mock T."/>
            <person name="Neilson J.A."/>
            <person name="Onodera N.T."/>
            <person name="Poole A.M."/>
            <person name="Pritham E.J."/>
            <person name="Richards T.A."/>
            <person name="Rocap G."/>
            <person name="Roy S.W."/>
            <person name="Sarai C."/>
            <person name="Schaack S."/>
            <person name="Shirato S."/>
            <person name="Slamovits C.H."/>
            <person name="Spencer D.F."/>
            <person name="Suzuki S."/>
            <person name="Worden A.Z."/>
            <person name="Zauner S."/>
            <person name="Barry K."/>
            <person name="Bell C."/>
            <person name="Bharti A.K."/>
            <person name="Crow J.A."/>
            <person name="Grimwood J."/>
            <person name="Kramer R."/>
            <person name="Lindquist E."/>
            <person name="Lucas S."/>
            <person name="Salamov A."/>
            <person name="McFadden G.I."/>
            <person name="Lane C.E."/>
            <person name="Keeling P.J."/>
            <person name="Gray M.W."/>
            <person name="Grigoriev I.V."/>
            <person name="Archibald J.M."/>
        </authorList>
    </citation>
    <scope>NUCLEOTIDE SEQUENCE</scope>
    <source>
        <strain evidence="6">CCMP2712</strain>
    </source>
</reference>
<dbReference type="HOGENOM" id="CLU_015548_0_0_1"/>
<reference evidence="5" key="3">
    <citation type="submission" date="2016-03" db="UniProtKB">
        <authorList>
            <consortium name="EnsemblProtists"/>
        </authorList>
    </citation>
    <scope>IDENTIFICATION</scope>
</reference>
<gene>
    <name evidence="4" type="ORF">GUITHDRAFT_141669</name>
</gene>
<feature type="domain" description="Protein kinase" evidence="3">
    <location>
        <begin position="192"/>
        <end position="472"/>
    </location>
</feature>
<keyword evidence="6" id="KW-1185">Reference proteome</keyword>
<protein>
    <recommendedName>
        <fullName evidence="3">Protein kinase domain-containing protein</fullName>
    </recommendedName>
</protein>
<dbReference type="PROSITE" id="PS50011">
    <property type="entry name" value="PROTEIN_KINASE_DOM"/>
    <property type="match status" value="1"/>
</dbReference>
<dbReference type="GO" id="GO:0004672">
    <property type="term" value="F:protein kinase activity"/>
    <property type="evidence" value="ECO:0007669"/>
    <property type="project" value="InterPro"/>
</dbReference>
<evidence type="ECO:0000313" key="4">
    <source>
        <dbReference type="EMBL" id="EKX41932.1"/>
    </source>
</evidence>
<evidence type="ECO:0000313" key="6">
    <source>
        <dbReference type="Proteomes" id="UP000011087"/>
    </source>
</evidence>
<dbReference type="InterPro" id="IPR000719">
    <property type="entry name" value="Prot_kinase_dom"/>
</dbReference>
<reference evidence="4 6" key="1">
    <citation type="journal article" date="2012" name="Nature">
        <title>Algal genomes reveal evolutionary mosaicism and the fate of nucleomorphs.</title>
        <authorList>
            <consortium name="DOE Joint Genome Institute"/>
            <person name="Curtis B.A."/>
            <person name="Tanifuji G."/>
            <person name="Burki F."/>
            <person name="Gruber A."/>
            <person name="Irimia M."/>
            <person name="Maruyama S."/>
            <person name="Arias M.C."/>
            <person name="Ball S.G."/>
            <person name="Gile G.H."/>
            <person name="Hirakawa Y."/>
            <person name="Hopkins J.F."/>
            <person name="Kuo A."/>
            <person name="Rensing S.A."/>
            <person name="Schmutz J."/>
            <person name="Symeonidi A."/>
            <person name="Elias M."/>
            <person name="Eveleigh R.J."/>
            <person name="Herman E.K."/>
            <person name="Klute M.J."/>
            <person name="Nakayama T."/>
            <person name="Obornik M."/>
            <person name="Reyes-Prieto A."/>
            <person name="Armbrust E.V."/>
            <person name="Aves S.J."/>
            <person name="Beiko R.G."/>
            <person name="Coutinho P."/>
            <person name="Dacks J.B."/>
            <person name="Durnford D.G."/>
            <person name="Fast N.M."/>
            <person name="Green B.R."/>
            <person name="Grisdale C.J."/>
            <person name="Hempel F."/>
            <person name="Henrissat B."/>
            <person name="Hoppner M.P."/>
            <person name="Ishida K."/>
            <person name="Kim E."/>
            <person name="Koreny L."/>
            <person name="Kroth P.G."/>
            <person name="Liu Y."/>
            <person name="Malik S.B."/>
            <person name="Maier U.G."/>
            <person name="McRose D."/>
            <person name="Mock T."/>
            <person name="Neilson J.A."/>
            <person name="Onodera N.T."/>
            <person name="Poole A.M."/>
            <person name="Pritham E.J."/>
            <person name="Richards T.A."/>
            <person name="Rocap G."/>
            <person name="Roy S.W."/>
            <person name="Sarai C."/>
            <person name="Schaack S."/>
            <person name="Shirato S."/>
            <person name="Slamovits C.H."/>
            <person name="Spencer D.F."/>
            <person name="Suzuki S."/>
            <person name="Worden A.Z."/>
            <person name="Zauner S."/>
            <person name="Barry K."/>
            <person name="Bell C."/>
            <person name="Bharti A.K."/>
            <person name="Crow J.A."/>
            <person name="Grimwood J."/>
            <person name="Kramer R."/>
            <person name="Lindquist E."/>
            <person name="Lucas S."/>
            <person name="Salamov A."/>
            <person name="McFadden G.I."/>
            <person name="Lane C.E."/>
            <person name="Keeling P.J."/>
            <person name="Gray M.W."/>
            <person name="Grigoriev I.V."/>
            <person name="Archibald J.M."/>
        </authorList>
    </citation>
    <scope>NUCLEOTIDE SEQUENCE</scope>
    <source>
        <strain evidence="4 6">CCMP2712</strain>
    </source>
</reference>
<dbReference type="PANTHER" id="PTHR24362">
    <property type="entry name" value="SERINE/THREONINE-PROTEIN KINASE NEK"/>
    <property type="match status" value="1"/>
</dbReference>
<dbReference type="Proteomes" id="UP000011087">
    <property type="component" value="Unassembled WGS sequence"/>
</dbReference>
<dbReference type="SUPFAM" id="SSF56112">
    <property type="entry name" value="Protein kinase-like (PK-like)"/>
    <property type="match status" value="1"/>
</dbReference>
<evidence type="ECO:0000313" key="5">
    <source>
        <dbReference type="EnsemblProtists" id="EKX41932"/>
    </source>
</evidence>
<feature type="region of interest" description="Disordered" evidence="1">
    <location>
        <begin position="55"/>
        <end position="81"/>
    </location>
</feature>
<dbReference type="GeneID" id="17298614"/>
<dbReference type="EMBL" id="JH993020">
    <property type="protein sequence ID" value="EKX41932.1"/>
    <property type="molecule type" value="Genomic_DNA"/>
</dbReference>
<dbReference type="PANTHER" id="PTHR24362:SF309">
    <property type="entry name" value="PROTEIN KINASE DOMAIN-CONTAINING PROTEIN"/>
    <property type="match status" value="1"/>
</dbReference>